<dbReference type="SUPFAM" id="SSF109854">
    <property type="entry name" value="DinB/YfiT-like putative metalloenzymes"/>
    <property type="match status" value="1"/>
</dbReference>
<name>A0ABP7CVH3_9MICO</name>
<dbReference type="Pfam" id="PF12867">
    <property type="entry name" value="DinB_2"/>
    <property type="match status" value="1"/>
</dbReference>
<organism evidence="2 3">
    <name type="scientific">Terrabacter ginsenosidimutans</name>
    <dbReference type="NCBI Taxonomy" id="490575"/>
    <lineage>
        <taxon>Bacteria</taxon>
        <taxon>Bacillati</taxon>
        <taxon>Actinomycetota</taxon>
        <taxon>Actinomycetes</taxon>
        <taxon>Micrococcales</taxon>
        <taxon>Intrasporangiaceae</taxon>
        <taxon>Terrabacter</taxon>
    </lineage>
</organism>
<proteinExistence type="predicted"/>
<feature type="domain" description="DinB-like" evidence="1">
    <location>
        <begin position="112"/>
        <end position="255"/>
    </location>
</feature>
<dbReference type="Pfam" id="PF00805">
    <property type="entry name" value="Pentapeptide"/>
    <property type="match status" value="1"/>
</dbReference>
<dbReference type="SUPFAM" id="SSF141571">
    <property type="entry name" value="Pentapeptide repeat-like"/>
    <property type="match status" value="1"/>
</dbReference>
<dbReference type="Gene3D" id="1.20.120.450">
    <property type="entry name" value="dinb family like domain"/>
    <property type="match status" value="1"/>
</dbReference>
<dbReference type="EMBL" id="BAABDC010000001">
    <property type="protein sequence ID" value="GAA3695483.1"/>
    <property type="molecule type" value="Genomic_DNA"/>
</dbReference>
<evidence type="ECO:0000259" key="1">
    <source>
        <dbReference type="Pfam" id="PF12867"/>
    </source>
</evidence>
<dbReference type="RefSeq" id="WP_344942418.1">
    <property type="nucleotide sequence ID" value="NZ_BAABDC010000001.1"/>
</dbReference>
<dbReference type="Proteomes" id="UP001501468">
    <property type="component" value="Unassembled WGS sequence"/>
</dbReference>
<evidence type="ECO:0000313" key="3">
    <source>
        <dbReference type="Proteomes" id="UP001501468"/>
    </source>
</evidence>
<dbReference type="InterPro" id="IPR024775">
    <property type="entry name" value="DinB-like"/>
</dbReference>
<accession>A0ABP7CVH3</accession>
<comment type="caution">
    <text evidence="2">The sequence shown here is derived from an EMBL/GenBank/DDBJ whole genome shotgun (WGS) entry which is preliminary data.</text>
</comment>
<evidence type="ECO:0000313" key="2">
    <source>
        <dbReference type="EMBL" id="GAA3695483.1"/>
    </source>
</evidence>
<dbReference type="InterPro" id="IPR034660">
    <property type="entry name" value="DinB/YfiT-like"/>
</dbReference>
<gene>
    <name evidence="2" type="ORF">GCM10022399_10030</name>
</gene>
<reference evidence="3" key="1">
    <citation type="journal article" date="2019" name="Int. J. Syst. Evol. Microbiol.">
        <title>The Global Catalogue of Microorganisms (GCM) 10K type strain sequencing project: providing services to taxonomists for standard genome sequencing and annotation.</title>
        <authorList>
            <consortium name="The Broad Institute Genomics Platform"/>
            <consortium name="The Broad Institute Genome Sequencing Center for Infectious Disease"/>
            <person name="Wu L."/>
            <person name="Ma J."/>
        </authorList>
    </citation>
    <scope>NUCLEOTIDE SEQUENCE [LARGE SCALE GENOMIC DNA]</scope>
    <source>
        <strain evidence="3">JCM 17125</strain>
    </source>
</reference>
<dbReference type="Gene3D" id="2.160.20.80">
    <property type="entry name" value="E3 ubiquitin-protein ligase SopA"/>
    <property type="match status" value="1"/>
</dbReference>
<keyword evidence="3" id="KW-1185">Reference proteome</keyword>
<sequence>MGDVAYDDQRGARFERVRLTGASFEDVYLDGARLHDVDLRGATLRMVDLRGLRARDVWLEDVDITGDVENVRINGVDIAPLVEAELDRRDPDRPKMRPTDADGYREAWDVVERLWAGTVDRARTFAPELLHERVDGEWSFIETLRHLVFATDAWVCRALLGDPEPWDALDLPHDDMPDSPPVPRDRQVRPSLDAVLALRADRMATVRRVVDDLTDEALAGTTEPVLEPGYPEPEPYAVTRVLRTILNEEYLHRLYAERDLDALAAGAGPGAAPTP</sequence>
<protein>
    <submittedName>
        <fullName evidence="2">DinB family protein</fullName>
    </submittedName>
</protein>
<dbReference type="InterPro" id="IPR001646">
    <property type="entry name" value="5peptide_repeat"/>
</dbReference>